<evidence type="ECO:0000256" key="10">
    <source>
        <dbReference type="ARBA" id="ARBA00022801"/>
    </source>
</evidence>
<dbReference type="InterPro" id="IPR012310">
    <property type="entry name" value="DNA_ligase_ATP-dep_cent"/>
</dbReference>
<dbReference type="InterPro" id="IPR014145">
    <property type="entry name" value="LigD_pol_dom"/>
</dbReference>
<keyword evidence="6" id="KW-0540">Nuclease</keyword>
<evidence type="ECO:0000256" key="17">
    <source>
        <dbReference type="ARBA" id="ARBA00023211"/>
    </source>
</evidence>
<dbReference type="GO" id="GO:0006281">
    <property type="term" value="P:DNA repair"/>
    <property type="evidence" value="ECO:0007669"/>
    <property type="project" value="UniProtKB-KW"/>
</dbReference>
<dbReference type="PROSITE" id="PS50160">
    <property type="entry name" value="DNA_LIGASE_A3"/>
    <property type="match status" value="1"/>
</dbReference>
<dbReference type="GO" id="GO:0003887">
    <property type="term" value="F:DNA-directed DNA polymerase activity"/>
    <property type="evidence" value="ECO:0007669"/>
    <property type="project" value="UniProtKB-KW"/>
</dbReference>
<dbReference type="EMBL" id="CP097331">
    <property type="protein sequence ID" value="URF07639.1"/>
    <property type="molecule type" value="Genomic_DNA"/>
</dbReference>
<keyword evidence="9" id="KW-0227">DNA damage</keyword>
<keyword evidence="15" id="KW-0233">DNA recombination</keyword>
<dbReference type="InterPro" id="IPR012340">
    <property type="entry name" value="NA-bd_OB-fold"/>
</dbReference>
<dbReference type="KEGG" id="ccam:M5D45_20855"/>
<dbReference type="InterPro" id="IPR012309">
    <property type="entry name" value="DNA_ligase_ATP-dep_C"/>
</dbReference>
<dbReference type="Gene3D" id="3.30.470.30">
    <property type="entry name" value="DNA ligase/mRNA capping enzyme"/>
    <property type="match status" value="1"/>
</dbReference>
<evidence type="ECO:0000256" key="1">
    <source>
        <dbReference type="ARBA" id="ARBA00001936"/>
    </source>
</evidence>
<dbReference type="NCBIfam" id="TIGR02778">
    <property type="entry name" value="ligD_pol"/>
    <property type="match status" value="1"/>
</dbReference>
<feature type="region of interest" description="Disordered" evidence="21">
    <location>
        <begin position="1"/>
        <end position="48"/>
    </location>
</feature>
<proteinExistence type="predicted"/>
<dbReference type="EC" id="6.5.1.1" evidence="2"/>
<evidence type="ECO:0000313" key="24">
    <source>
        <dbReference type="Proteomes" id="UP001056132"/>
    </source>
</evidence>
<dbReference type="NCBIfam" id="TIGR02776">
    <property type="entry name" value="NHEJ_ligase_prk"/>
    <property type="match status" value="1"/>
</dbReference>
<evidence type="ECO:0000256" key="9">
    <source>
        <dbReference type="ARBA" id="ARBA00022763"/>
    </source>
</evidence>
<dbReference type="NCBIfam" id="TIGR02779">
    <property type="entry name" value="NHEJ_ligase_lig"/>
    <property type="match status" value="1"/>
</dbReference>
<feature type="domain" description="ATP-dependent DNA ligase family profile" evidence="22">
    <location>
        <begin position="365"/>
        <end position="483"/>
    </location>
</feature>
<dbReference type="GO" id="GO:0004527">
    <property type="term" value="F:exonuclease activity"/>
    <property type="evidence" value="ECO:0007669"/>
    <property type="project" value="UniProtKB-KW"/>
</dbReference>
<evidence type="ECO:0000256" key="4">
    <source>
        <dbReference type="ARBA" id="ARBA00022679"/>
    </source>
</evidence>
<keyword evidence="5" id="KW-0548">Nucleotidyltransferase</keyword>
<dbReference type="PANTHER" id="PTHR42705:SF2">
    <property type="entry name" value="BIFUNCTIONAL NON-HOMOLOGOUS END JOINING PROTEIN LIGD"/>
    <property type="match status" value="1"/>
</dbReference>
<evidence type="ECO:0000256" key="12">
    <source>
        <dbReference type="ARBA" id="ARBA00022840"/>
    </source>
</evidence>
<dbReference type="CDD" id="cd07971">
    <property type="entry name" value="OBF_DNA_ligase_LigD"/>
    <property type="match status" value="1"/>
</dbReference>
<evidence type="ECO:0000256" key="6">
    <source>
        <dbReference type="ARBA" id="ARBA00022722"/>
    </source>
</evidence>
<name>A0AAE9I4K9_9BURK</name>
<keyword evidence="3 23" id="KW-0436">Ligase</keyword>
<evidence type="ECO:0000313" key="23">
    <source>
        <dbReference type="EMBL" id="URF07639.1"/>
    </source>
</evidence>
<protein>
    <recommendedName>
        <fullName evidence="2">DNA ligase (ATP)</fullName>
        <ecNumber evidence="2">6.5.1.1</ecNumber>
    </recommendedName>
    <alternativeName>
        <fullName evidence="19">NHEJ DNA polymerase</fullName>
    </alternativeName>
</protein>
<keyword evidence="13" id="KW-0239">DNA-directed DNA polymerase</keyword>
<dbReference type="AlphaFoldDB" id="A0AAE9I4K9"/>
<dbReference type="InterPro" id="IPR033651">
    <property type="entry name" value="PaeLigD_Pol-like"/>
</dbReference>
<evidence type="ECO:0000256" key="20">
    <source>
        <dbReference type="ARBA" id="ARBA00034003"/>
    </source>
</evidence>
<evidence type="ECO:0000256" key="3">
    <source>
        <dbReference type="ARBA" id="ARBA00022598"/>
    </source>
</evidence>
<dbReference type="Gene3D" id="3.30.1490.70">
    <property type="match status" value="1"/>
</dbReference>
<dbReference type="InterPro" id="IPR014146">
    <property type="entry name" value="LigD_ligase_dom"/>
</dbReference>
<dbReference type="Pfam" id="PF04679">
    <property type="entry name" value="DNA_ligase_A_C"/>
    <property type="match status" value="1"/>
</dbReference>
<dbReference type="Gene3D" id="2.40.50.140">
    <property type="entry name" value="Nucleic acid-binding proteins"/>
    <property type="match status" value="1"/>
</dbReference>
<dbReference type="Pfam" id="PF21686">
    <property type="entry name" value="LigD_Prim-Pol"/>
    <property type="match status" value="1"/>
</dbReference>
<dbReference type="SUPFAM" id="SSF50249">
    <property type="entry name" value="Nucleic acid-binding proteins"/>
    <property type="match status" value="1"/>
</dbReference>
<evidence type="ECO:0000256" key="19">
    <source>
        <dbReference type="ARBA" id="ARBA00029943"/>
    </source>
</evidence>
<dbReference type="SUPFAM" id="SSF56091">
    <property type="entry name" value="DNA ligase/mRNA capping enzyme, catalytic domain"/>
    <property type="match status" value="1"/>
</dbReference>
<dbReference type="Gene3D" id="3.90.920.10">
    <property type="entry name" value="DNA primase, PRIM domain"/>
    <property type="match status" value="1"/>
</dbReference>
<keyword evidence="7" id="KW-0479">Metal-binding</keyword>
<evidence type="ECO:0000256" key="7">
    <source>
        <dbReference type="ARBA" id="ARBA00022723"/>
    </source>
</evidence>
<keyword evidence="11" id="KW-0269">Exonuclease</keyword>
<dbReference type="CDD" id="cd04862">
    <property type="entry name" value="PaeLigD_Pol_like"/>
    <property type="match status" value="1"/>
</dbReference>
<evidence type="ECO:0000256" key="16">
    <source>
        <dbReference type="ARBA" id="ARBA00023204"/>
    </source>
</evidence>
<keyword evidence="4" id="KW-0808">Transferase</keyword>
<feature type="compositionally biased region" description="Low complexity" evidence="21">
    <location>
        <begin position="1"/>
        <end position="18"/>
    </location>
</feature>
<evidence type="ECO:0000256" key="13">
    <source>
        <dbReference type="ARBA" id="ARBA00022932"/>
    </source>
</evidence>
<evidence type="ECO:0000256" key="18">
    <source>
        <dbReference type="ARBA" id="ARBA00023268"/>
    </source>
</evidence>
<organism evidence="23 24">
    <name type="scientific">Cupriavidus campinensis</name>
    <dbReference type="NCBI Taxonomy" id="151783"/>
    <lineage>
        <taxon>Bacteria</taxon>
        <taxon>Pseudomonadati</taxon>
        <taxon>Pseudomonadota</taxon>
        <taxon>Betaproteobacteria</taxon>
        <taxon>Burkholderiales</taxon>
        <taxon>Burkholderiaceae</taxon>
        <taxon>Cupriavidus</taxon>
    </lineage>
</organism>
<keyword evidence="17" id="KW-0464">Manganese</keyword>
<dbReference type="RefSeq" id="WP_250025844.1">
    <property type="nucleotide sequence ID" value="NZ_CP097331.1"/>
</dbReference>
<dbReference type="GO" id="GO:0003910">
    <property type="term" value="F:DNA ligase (ATP) activity"/>
    <property type="evidence" value="ECO:0007669"/>
    <property type="project" value="UniProtKB-EC"/>
</dbReference>
<evidence type="ECO:0000256" key="14">
    <source>
        <dbReference type="ARBA" id="ARBA00023125"/>
    </source>
</evidence>
<evidence type="ECO:0000256" key="21">
    <source>
        <dbReference type="SAM" id="MobiDB-lite"/>
    </source>
</evidence>
<evidence type="ECO:0000256" key="2">
    <source>
        <dbReference type="ARBA" id="ARBA00012727"/>
    </source>
</evidence>
<dbReference type="GO" id="GO:0046872">
    <property type="term" value="F:metal ion binding"/>
    <property type="evidence" value="ECO:0007669"/>
    <property type="project" value="UniProtKB-KW"/>
</dbReference>
<sequence length="889" mass="96781">MAQPTRATRAADPAPDAAEPLGKYRRKRDFAATPEPSGGKAAKGTKTARKRAAPALSFVVQKHAARRLHYDFRLELDGTLKSWAVPKGPSYDPADKRMAVHVEDHPLDYANFEGVIPAGHYGAGTVIVWDRGTWVPDGDPAAAHRAYRDGKLKFELRGEKLKGHWTLVRMRGKRQRDDQRDDQRDNNGWLLIKERDEYAQAASAFNVVDAMPDSVLAGTARAAKKVAKKAPAKSAKSAAAKKANARDLPALPEGAKKAKLPLALAPQLATLVEKAPADSSQWQYEIKFDGYRVLARIDGDDVRLFTRQGNDWTSKLRGLAAEIRTLGLPDGWLDGEIVVVDAQGITDFQALQNAFETSRADAIQFYAFDLPYYAGHDLRAVPLDQRRLLLRRLFEANTAPRLHFSESFEASPDEMLAAACRMKLEGVIGKRNDAPYVSTRANTWIKLKCTLRQEFVIGGFTDPKGSRSGLGALLLGVHDAQGKLRYAGNVGTGFDTAMLGTLRKQLDPLVTDAPPFDDLPRGIRGHWVKPKLVAEVSFGAWTREGRVRHAVFHGLRTDKPAGAVSVEKPAAAAKSAKSAAKKAPARKAPAKETIGKIVVSHADRVIDTSTGLTKGDLVRYYASAAGLMLPYLKGRPIALVRAPSGVEGEQFFQRHGDTLKIDGVRPLDPKLWPGHPPLLEIATEAAIVAVAQLNVVEFHTWNAVARSLDKPNRIIFDIDPGEGVKWPAIQEAAALTKGLLDELGLQSFLKTSGGKGLHVVVPLAPRANWGWEPVRDFAQAVVQHMAATIPDRFVAKSGPRNRVGKIFIDYLRNGVGATTAAAFSARARPGLGVSVPVAWEELGDLTSAAHWTIANVGPRLEEMARHDPWAGHDAVRQTLTQASRRLAGS</sequence>
<reference evidence="23" key="2">
    <citation type="submission" date="2022-05" db="EMBL/GenBank/DDBJ databases">
        <authorList>
            <person name="Kunte H.-J."/>
        </authorList>
    </citation>
    <scope>NUCLEOTIDE SEQUENCE</scope>
    <source>
        <strain evidence="23">G5</strain>
    </source>
</reference>
<comment type="catalytic activity">
    <reaction evidence="20">
        <text>ATP + (deoxyribonucleotide)n-3'-hydroxyl + 5'-phospho-(deoxyribonucleotide)m = (deoxyribonucleotide)n+m + AMP + diphosphate.</text>
        <dbReference type="EC" id="6.5.1.1"/>
    </reaction>
</comment>
<dbReference type="Proteomes" id="UP001056132">
    <property type="component" value="Chromosome 2"/>
</dbReference>
<dbReference type="InterPro" id="IPR014143">
    <property type="entry name" value="NHEJ_ligase_prk"/>
</dbReference>
<evidence type="ECO:0000259" key="22">
    <source>
        <dbReference type="PROSITE" id="PS50160"/>
    </source>
</evidence>
<reference evidence="23" key="1">
    <citation type="journal article" date="2022" name="Microbiol. Resour. Announc.">
        <title>Genome Sequence of Cupriavidus campinensis Strain G5, a Member of a Bacterial Consortium Capable of Polyethylene Degradation.</title>
        <authorList>
            <person name="Schneider B."/>
            <person name="Pfeiffer F."/>
            <person name="Dyall-Smith M."/>
            <person name="Kunte H.J."/>
        </authorList>
    </citation>
    <scope>NUCLEOTIDE SEQUENCE</scope>
    <source>
        <strain evidence="23">G5</strain>
    </source>
</reference>
<dbReference type="NCBIfam" id="TIGR02777">
    <property type="entry name" value="LigD_PE_dom"/>
    <property type="match status" value="1"/>
</dbReference>
<dbReference type="InterPro" id="IPR052171">
    <property type="entry name" value="NHEJ_LigD"/>
</dbReference>
<comment type="cofactor">
    <cofactor evidence="1">
        <name>Mn(2+)</name>
        <dbReference type="ChEBI" id="CHEBI:29035"/>
    </cofactor>
</comment>
<dbReference type="GO" id="GO:0003677">
    <property type="term" value="F:DNA binding"/>
    <property type="evidence" value="ECO:0007669"/>
    <property type="project" value="UniProtKB-KW"/>
</dbReference>
<dbReference type="CDD" id="cd07906">
    <property type="entry name" value="Adenylation_DNA_ligase_LigD_LigC"/>
    <property type="match status" value="1"/>
</dbReference>
<keyword evidence="8" id="KW-0547">Nucleotide-binding</keyword>
<accession>A0AAE9I4K9</accession>
<dbReference type="Pfam" id="PF13298">
    <property type="entry name" value="LigD_N"/>
    <property type="match status" value="1"/>
</dbReference>
<keyword evidence="16" id="KW-0234">DNA repair</keyword>
<dbReference type="InterPro" id="IPR014144">
    <property type="entry name" value="LigD_PE_domain"/>
</dbReference>
<keyword evidence="10" id="KW-0378">Hydrolase</keyword>
<evidence type="ECO:0000256" key="15">
    <source>
        <dbReference type="ARBA" id="ARBA00023172"/>
    </source>
</evidence>
<keyword evidence="12" id="KW-0067">ATP-binding</keyword>
<evidence type="ECO:0000256" key="5">
    <source>
        <dbReference type="ARBA" id="ARBA00022695"/>
    </source>
</evidence>
<dbReference type="NCBIfam" id="NF004628">
    <property type="entry name" value="PRK05972.1"/>
    <property type="match status" value="1"/>
</dbReference>
<dbReference type="Pfam" id="PF01068">
    <property type="entry name" value="DNA_ligase_A_M"/>
    <property type="match status" value="1"/>
</dbReference>
<keyword evidence="14" id="KW-0238">DNA-binding</keyword>
<evidence type="ECO:0000256" key="8">
    <source>
        <dbReference type="ARBA" id="ARBA00022741"/>
    </source>
</evidence>
<keyword evidence="18" id="KW-0511">Multifunctional enzyme</keyword>
<dbReference type="PANTHER" id="PTHR42705">
    <property type="entry name" value="BIFUNCTIONAL NON-HOMOLOGOUS END JOINING PROTEIN LIGD"/>
    <property type="match status" value="1"/>
</dbReference>
<gene>
    <name evidence="23" type="primary">ligD</name>
    <name evidence="23" type="ORF">M5D45_20855</name>
</gene>
<dbReference type="GO" id="GO:0006310">
    <property type="term" value="P:DNA recombination"/>
    <property type="evidence" value="ECO:0007669"/>
    <property type="project" value="UniProtKB-KW"/>
</dbReference>
<dbReference type="GO" id="GO:0005524">
    <property type="term" value="F:ATP binding"/>
    <property type="evidence" value="ECO:0007669"/>
    <property type="project" value="UniProtKB-KW"/>
</dbReference>
<evidence type="ECO:0000256" key="11">
    <source>
        <dbReference type="ARBA" id="ARBA00022839"/>
    </source>
</evidence>